<dbReference type="Pfam" id="PF13349">
    <property type="entry name" value="DUF4097"/>
    <property type="match status" value="1"/>
</dbReference>
<protein>
    <submittedName>
        <fullName evidence="2">DUF4097 family beta strand repeat protein</fullName>
    </submittedName>
</protein>
<sequence>MKKTFLIGLCIFIFGIICFSVGLSHGGYKTVYWDHGLNIEGVGKNRERSAYFTKVKQLKVSTSNPVTIQRGPVSKIKVTYPDKTTVTSTNGLLNVQGSKHWKKAFVLFGFHTVRDNFGNTVITVPKNTKFNTINCDINEFDSDNLDGHVTLNGLSTKRLSFSGESHLSLNNIAASDKLKVDNMGRIAISSSNFKDGSVHNDFGRINLKSNKFDRLSAETDAGNISFNTQNVSEYFSANSQAGSIDGRVKRNHRTQISASTSVGSKSIFGHSVKKYGHSNIKNPVTYRFITEVGHIRIK</sequence>
<dbReference type="InterPro" id="IPR025164">
    <property type="entry name" value="Toastrack_DUF4097"/>
</dbReference>
<reference evidence="2 3" key="1">
    <citation type="submission" date="2019-12" db="EMBL/GenBank/DDBJ databases">
        <title>Lactobacillus hilgardii FLUB.</title>
        <authorList>
            <person name="Gustaw K."/>
        </authorList>
    </citation>
    <scope>NUCLEOTIDE SEQUENCE [LARGE SCALE GENOMIC DNA]</scope>
    <source>
        <strain evidence="2 3">FLUB</strain>
    </source>
</reference>
<name>A0A6P1EC83_LENHI</name>
<evidence type="ECO:0000313" key="3">
    <source>
        <dbReference type="Proteomes" id="UP000465035"/>
    </source>
</evidence>
<proteinExistence type="predicted"/>
<organism evidence="2 3">
    <name type="scientific">Lentilactobacillus hilgardii</name>
    <name type="common">Lactobacillus hilgardii</name>
    <dbReference type="NCBI Taxonomy" id="1588"/>
    <lineage>
        <taxon>Bacteria</taxon>
        <taxon>Bacillati</taxon>
        <taxon>Bacillota</taxon>
        <taxon>Bacilli</taxon>
        <taxon>Lactobacillales</taxon>
        <taxon>Lactobacillaceae</taxon>
        <taxon>Lentilactobacillus</taxon>
    </lineage>
</organism>
<evidence type="ECO:0000313" key="2">
    <source>
        <dbReference type="EMBL" id="QHB52861.1"/>
    </source>
</evidence>
<dbReference type="AlphaFoldDB" id="A0A6P1EC83"/>
<gene>
    <name evidence="2" type="ORF">GQR93_12010</name>
</gene>
<dbReference type="EMBL" id="CP047121">
    <property type="protein sequence ID" value="QHB52861.1"/>
    <property type="molecule type" value="Genomic_DNA"/>
</dbReference>
<dbReference type="Proteomes" id="UP000465035">
    <property type="component" value="Chromosome"/>
</dbReference>
<dbReference type="GeneID" id="69059099"/>
<accession>A0A6P1EC83</accession>
<evidence type="ECO:0000259" key="1">
    <source>
        <dbReference type="Pfam" id="PF13349"/>
    </source>
</evidence>
<feature type="domain" description="DUF4097" evidence="1">
    <location>
        <begin position="57"/>
        <end position="277"/>
    </location>
</feature>
<dbReference type="RefSeq" id="WP_004466445.1">
    <property type="nucleotide sequence ID" value="NZ_CABKOL010000104.1"/>
</dbReference>